<sequence length="334" mass="38227">MISKCEDVHEPSEYKLFDRDGNTELTAVFAMGWANAFEPSLSLELIDNRPIRLVWWMLKLEQGKETQTGSLAIGNINKPSEVEITLSNLDRDKTVAVNDLPIYRWSYARYCNKTIYDVGSNMITLKKENDSFEFFIYRLSKYEDKKPRHVTLINSKNSSISISCDYDRNDVIVSTKMGSKEDPVLNNYIFRKHIDGLRCGIFLAIKLRSEYSSFSFDDTPLKLIYKADDSDNIMTQLVKFDSDPITVDKFKIETSSTASVDQHESDDPPKIEITSTLSVDQNDVSDQPRVANTTPASVNQHDVDDENQDHDRVNPLIGIFLTAITVFRSYLDLW</sequence>
<feature type="region of interest" description="Disordered" evidence="1">
    <location>
        <begin position="276"/>
        <end position="309"/>
    </location>
</feature>
<keyword evidence="3" id="KW-1185">Reference proteome</keyword>
<evidence type="ECO:0000256" key="1">
    <source>
        <dbReference type="SAM" id="MobiDB-lite"/>
    </source>
</evidence>
<dbReference type="HOGENOM" id="CLU_738363_0_0_1"/>
<organism evidence="2 3">
    <name type="scientific">Tetranychus urticae</name>
    <name type="common">Two-spotted spider mite</name>
    <dbReference type="NCBI Taxonomy" id="32264"/>
    <lineage>
        <taxon>Eukaryota</taxon>
        <taxon>Metazoa</taxon>
        <taxon>Ecdysozoa</taxon>
        <taxon>Arthropoda</taxon>
        <taxon>Chelicerata</taxon>
        <taxon>Arachnida</taxon>
        <taxon>Acari</taxon>
        <taxon>Acariformes</taxon>
        <taxon>Trombidiformes</taxon>
        <taxon>Prostigmata</taxon>
        <taxon>Eleutherengona</taxon>
        <taxon>Raphignathae</taxon>
        <taxon>Tetranychoidea</taxon>
        <taxon>Tetranychidae</taxon>
        <taxon>Tetranychus</taxon>
    </lineage>
</organism>
<dbReference type="EMBL" id="CAEY01001140">
    <property type="status" value="NOT_ANNOTATED_CDS"/>
    <property type="molecule type" value="Genomic_DNA"/>
</dbReference>
<reference evidence="2" key="2">
    <citation type="submission" date="2015-06" db="UniProtKB">
        <authorList>
            <consortium name="EnsemblMetazoa"/>
        </authorList>
    </citation>
    <scope>IDENTIFICATION</scope>
</reference>
<reference evidence="3" key="1">
    <citation type="submission" date="2011-08" db="EMBL/GenBank/DDBJ databases">
        <authorList>
            <person name="Rombauts S."/>
        </authorList>
    </citation>
    <scope>NUCLEOTIDE SEQUENCE</scope>
    <source>
        <strain evidence="3">London</strain>
    </source>
</reference>
<dbReference type="Proteomes" id="UP000015104">
    <property type="component" value="Unassembled WGS sequence"/>
</dbReference>
<protein>
    <submittedName>
        <fullName evidence="2">Uncharacterized protein</fullName>
    </submittedName>
</protein>
<evidence type="ECO:0000313" key="3">
    <source>
        <dbReference type="Proteomes" id="UP000015104"/>
    </source>
</evidence>
<proteinExistence type="predicted"/>
<feature type="compositionally biased region" description="Polar residues" evidence="1">
    <location>
        <begin position="276"/>
        <end position="300"/>
    </location>
</feature>
<dbReference type="AlphaFoldDB" id="T1K0E2"/>
<dbReference type="EnsemblMetazoa" id="tetur03g07440.1">
    <property type="protein sequence ID" value="tetur03g07440.1"/>
    <property type="gene ID" value="tetur03g07440"/>
</dbReference>
<accession>T1K0E2</accession>
<name>T1K0E2_TETUR</name>
<evidence type="ECO:0000313" key="2">
    <source>
        <dbReference type="EnsemblMetazoa" id="tetur03g07440.1"/>
    </source>
</evidence>